<keyword evidence="16" id="KW-1185">Reference proteome</keyword>
<evidence type="ECO:0000256" key="8">
    <source>
        <dbReference type="ARBA" id="ARBA00023170"/>
    </source>
</evidence>
<evidence type="ECO:0000256" key="2">
    <source>
        <dbReference type="ARBA" id="ARBA00022448"/>
    </source>
</evidence>
<dbReference type="Gene3D" id="2.60.40.1120">
    <property type="entry name" value="Carboxypeptidase-like, regulatory domain"/>
    <property type="match status" value="1"/>
</dbReference>
<evidence type="ECO:0000256" key="9">
    <source>
        <dbReference type="ARBA" id="ARBA00023237"/>
    </source>
</evidence>
<reference evidence="16" key="1">
    <citation type="submission" date="2017-02" db="EMBL/GenBank/DDBJ databases">
        <authorList>
            <person name="Varghese N."/>
            <person name="Submissions S."/>
        </authorList>
    </citation>
    <scope>NUCLEOTIDE SEQUENCE [LARGE SCALE GENOMIC DNA]</scope>
    <source>
        <strain evidence="16">DSM 22270</strain>
    </source>
</reference>
<dbReference type="STRING" id="651661.SAMN05660293_03455"/>
<organism evidence="15 16">
    <name type="scientific">Dyadobacter psychrophilus</name>
    <dbReference type="NCBI Taxonomy" id="651661"/>
    <lineage>
        <taxon>Bacteria</taxon>
        <taxon>Pseudomonadati</taxon>
        <taxon>Bacteroidota</taxon>
        <taxon>Cytophagia</taxon>
        <taxon>Cytophagales</taxon>
        <taxon>Spirosomataceae</taxon>
        <taxon>Dyadobacter</taxon>
    </lineage>
</organism>
<evidence type="ECO:0000256" key="5">
    <source>
        <dbReference type="ARBA" id="ARBA00022729"/>
    </source>
</evidence>
<dbReference type="GO" id="GO:0009279">
    <property type="term" value="C:cell outer membrane"/>
    <property type="evidence" value="ECO:0007669"/>
    <property type="project" value="UniProtKB-SubCell"/>
</dbReference>
<evidence type="ECO:0000256" key="10">
    <source>
        <dbReference type="PROSITE-ProRule" id="PRU01360"/>
    </source>
</evidence>
<dbReference type="InterPro" id="IPR008969">
    <property type="entry name" value="CarboxyPept-like_regulatory"/>
</dbReference>
<keyword evidence="2 10" id="KW-0813">Transport</keyword>
<keyword evidence="6 11" id="KW-0798">TonB box</keyword>
<proteinExistence type="inferred from homology"/>
<comment type="subcellular location">
    <subcellularLocation>
        <location evidence="1 10">Cell outer membrane</location>
        <topology evidence="1 10">Multi-pass membrane protein</topology>
    </subcellularLocation>
</comment>
<feature type="chain" id="PRO_5013318673" evidence="12">
    <location>
        <begin position="19"/>
        <end position="753"/>
    </location>
</feature>
<gene>
    <name evidence="15" type="ORF">SAMN05660293_03455</name>
</gene>
<dbReference type="RefSeq" id="WP_082215966.1">
    <property type="nucleotide sequence ID" value="NZ_FUZA01000004.1"/>
</dbReference>
<dbReference type="InterPro" id="IPR036942">
    <property type="entry name" value="Beta-barrel_TonB_sf"/>
</dbReference>
<evidence type="ECO:0000313" key="15">
    <source>
        <dbReference type="EMBL" id="SKB99943.1"/>
    </source>
</evidence>
<dbReference type="SUPFAM" id="SSF56935">
    <property type="entry name" value="Porins"/>
    <property type="match status" value="1"/>
</dbReference>
<dbReference type="EMBL" id="FUZA01000004">
    <property type="protein sequence ID" value="SKB99943.1"/>
    <property type="molecule type" value="Genomic_DNA"/>
</dbReference>
<evidence type="ECO:0000256" key="7">
    <source>
        <dbReference type="ARBA" id="ARBA00023136"/>
    </source>
</evidence>
<keyword evidence="3 10" id="KW-1134">Transmembrane beta strand</keyword>
<evidence type="ECO:0000259" key="14">
    <source>
        <dbReference type="Pfam" id="PF07715"/>
    </source>
</evidence>
<evidence type="ECO:0000259" key="13">
    <source>
        <dbReference type="Pfam" id="PF00593"/>
    </source>
</evidence>
<accession>A0A1T5FUS8</accession>
<dbReference type="GO" id="GO:0044718">
    <property type="term" value="P:siderophore transmembrane transport"/>
    <property type="evidence" value="ECO:0007669"/>
    <property type="project" value="TreeGrafter"/>
</dbReference>
<evidence type="ECO:0000256" key="6">
    <source>
        <dbReference type="ARBA" id="ARBA00023077"/>
    </source>
</evidence>
<dbReference type="GO" id="GO:0015344">
    <property type="term" value="F:siderophore uptake transmembrane transporter activity"/>
    <property type="evidence" value="ECO:0007669"/>
    <property type="project" value="TreeGrafter"/>
</dbReference>
<evidence type="ECO:0000256" key="1">
    <source>
        <dbReference type="ARBA" id="ARBA00004571"/>
    </source>
</evidence>
<dbReference type="PROSITE" id="PS52016">
    <property type="entry name" value="TONB_DEPENDENT_REC_3"/>
    <property type="match status" value="1"/>
</dbReference>
<evidence type="ECO:0000313" key="16">
    <source>
        <dbReference type="Proteomes" id="UP000190897"/>
    </source>
</evidence>
<dbReference type="OrthoDB" id="1109239at2"/>
<dbReference type="Pfam" id="PF07715">
    <property type="entry name" value="Plug"/>
    <property type="match status" value="1"/>
</dbReference>
<dbReference type="Gene3D" id="2.40.170.20">
    <property type="entry name" value="TonB-dependent receptor, beta-barrel domain"/>
    <property type="match status" value="1"/>
</dbReference>
<protein>
    <submittedName>
        <fullName evidence="15">Outer membrane receptor for ferrienterochelin and colicins</fullName>
    </submittedName>
</protein>
<keyword evidence="5 12" id="KW-0732">Signal</keyword>
<dbReference type="Proteomes" id="UP000190897">
    <property type="component" value="Unassembled WGS sequence"/>
</dbReference>
<feature type="domain" description="TonB-dependent receptor-like beta-barrel" evidence="13">
    <location>
        <begin position="268"/>
        <end position="689"/>
    </location>
</feature>
<dbReference type="PANTHER" id="PTHR30069:SF29">
    <property type="entry name" value="HEMOGLOBIN AND HEMOGLOBIN-HAPTOGLOBIN-BINDING PROTEIN 1-RELATED"/>
    <property type="match status" value="1"/>
</dbReference>
<evidence type="ECO:0000256" key="3">
    <source>
        <dbReference type="ARBA" id="ARBA00022452"/>
    </source>
</evidence>
<keyword evidence="7 10" id="KW-0472">Membrane</keyword>
<name>A0A1T5FUS8_9BACT</name>
<dbReference type="InterPro" id="IPR012910">
    <property type="entry name" value="Plug_dom"/>
</dbReference>
<dbReference type="Pfam" id="PF00593">
    <property type="entry name" value="TonB_dep_Rec_b-barrel"/>
    <property type="match status" value="1"/>
</dbReference>
<keyword evidence="4 10" id="KW-0812">Transmembrane</keyword>
<evidence type="ECO:0000256" key="12">
    <source>
        <dbReference type="SAM" id="SignalP"/>
    </source>
</evidence>
<comment type="similarity">
    <text evidence="10 11">Belongs to the TonB-dependent receptor family.</text>
</comment>
<dbReference type="Pfam" id="PF13715">
    <property type="entry name" value="CarbopepD_reg_2"/>
    <property type="match status" value="1"/>
</dbReference>
<dbReference type="PANTHER" id="PTHR30069">
    <property type="entry name" value="TONB-DEPENDENT OUTER MEMBRANE RECEPTOR"/>
    <property type="match status" value="1"/>
</dbReference>
<dbReference type="Gene3D" id="2.170.130.10">
    <property type="entry name" value="TonB-dependent receptor, plug domain"/>
    <property type="match status" value="1"/>
</dbReference>
<dbReference type="AlphaFoldDB" id="A0A1T5FUS8"/>
<dbReference type="InterPro" id="IPR039426">
    <property type="entry name" value="TonB-dep_rcpt-like"/>
</dbReference>
<keyword evidence="8 15" id="KW-0675">Receptor</keyword>
<dbReference type="SUPFAM" id="SSF49464">
    <property type="entry name" value="Carboxypeptidase regulatory domain-like"/>
    <property type="match status" value="1"/>
</dbReference>
<keyword evidence="9 10" id="KW-0998">Cell outer membrane</keyword>
<evidence type="ECO:0000256" key="4">
    <source>
        <dbReference type="ARBA" id="ARBA00022692"/>
    </source>
</evidence>
<dbReference type="InterPro" id="IPR037066">
    <property type="entry name" value="Plug_dom_sf"/>
</dbReference>
<feature type="domain" description="TonB-dependent receptor plug" evidence="14">
    <location>
        <begin position="117"/>
        <end position="222"/>
    </location>
</feature>
<feature type="signal peptide" evidence="12">
    <location>
        <begin position="1"/>
        <end position="18"/>
    </location>
</feature>
<dbReference type="InterPro" id="IPR000531">
    <property type="entry name" value="Beta-barrel_TonB"/>
</dbReference>
<sequence length="753" mass="84354">MKLLILTMLCTLSFPVMAQHTLSGKVILEEGSDAAYGASIYINELKTGATADSLGHYKIAGIPNGNYSIRVSFISMPSITEKNVRIEKDVIRDFVLKSGANSLEEVVVTGTMKEVSKLDSPVPVDIITAKFIYKNPVPSIFEGLSYVNGVRPQLNCNVCSTGDIHINGLEGPYTMVLIDGMPMVSGLSTVYGLSGIPNSLIERVEIVKGPASTLYGSEAVGGLINIITKNPSKAPIFSADAFSTSWLDYNVDLGVKFTAGSKASSLLGVSYFNYQNPIDNNKDGFTDLTLQNRISVFNKWSFNRKNNRQANIAARYYYEDRWGGEMNWNKTYRGGTEVYGESIYTKRFEVLGNYQLPMSEKVTLQYSFSSHNQNSTYGNVVFNADQKIAFAQLLWDKEIGRHNLLFGTPFRYTFYNDNTTATRFLDGKDHPDKILLPGIFVQDEIKAGAHSLLLGARYDYNSRHGSIFTPRLAYKYKFNPTDVVRLNIGRGFRIVNLFTEDHAALTGSRQVILKEALNPEQSWNVNINYVKKIVTGNSFIGFDASVFYTHFTNRILPDYDTNPNEIIYDNLDGYAVSKGVNLNLDFNFPFPLKIIAGATYMENFQKENGVRFRPVLTEKYTGVWSVSYELQKSGISFDYTGNIYGPMRLPVLSEEDPRARISPVWSLQNIQVTKKFDNGLEIYGGVKNLLNFTPPANSIARSNDPFDKNVKFDDNGQVIATPDNPYRLTFDPSYVFAPNQGIRGFLGMRYTLR</sequence>
<evidence type="ECO:0000256" key="11">
    <source>
        <dbReference type="RuleBase" id="RU003357"/>
    </source>
</evidence>